<dbReference type="GO" id="GO:0043190">
    <property type="term" value="C:ATP-binding cassette (ABC) transporter complex"/>
    <property type="evidence" value="ECO:0007669"/>
    <property type="project" value="InterPro"/>
</dbReference>
<evidence type="ECO:0000256" key="9">
    <source>
        <dbReference type="SAM" id="Phobius"/>
    </source>
</evidence>
<feature type="transmembrane region" description="Helical" evidence="9">
    <location>
        <begin position="33"/>
        <end position="51"/>
    </location>
</feature>
<dbReference type="PANTHER" id="PTHR30477:SF8">
    <property type="entry name" value="METAL TRANSPORT SYSTEM MEMBRANE PROTEIN CT_070-RELATED"/>
    <property type="match status" value="1"/>
</dbReference>
<evidence type="ECO:0000256" key="2">
    <source>
        <dbReference type="ARBA" id="ARBA00008034"/>
    </source>
</evidence>
<dbReference type="InterPro" id="IPR037294">
    <property type="entry name" value="ABC_BtuC-like"/>
</dbReference>
<sequence length="308" mass="32660">MNDLYIIITASLVATTCALLGCFLILRKMAMVGDAISHAVLPGIVIAFLVSGSRDSVTMLLGAGLIGVLTTFLIEFFHKKARLQTDASIGVTFTWLFAVGVVLISLFAGKVDLDQDCVLYGEIAYVPLDVIITDAGSNIGPRAIYIMGTIFIVIVAFIVLFFKELFLTTFDPAYASAIGISTALWHYLLMGAVSATTVASFESVGAILVVALLIAPAATAYLITDNFKWMLIIASIVGILASVTGYYLAVWVDGSIAGAIAALSGVLFILALMFSPTHGLLFKKLKASHSTAENSITQPFSVDPADSR</sequence>
<keyword evidence="7 9" id="KW-0472">Membrane</keyword>
<feature type="transmembrane region" description="Helical" evidence="9">
    <location>
        <begin position="255"/>
        <end position="274"/>
    </location>
</feature>
<dbReference type="GO" id="GO:0055085">
    <property type="term" value="P:transmembrane transport"/>
    <property type="evidence" value="ECO:0007669"/>
    <property type="project" value="InterPro"/>
</dbReference>
<keyword evidence="6 9" id="KW-1133">Transmembrane helix</keyword>
<organism evidence="10 11">
    <name type="scientific">Chryseosolibacter histidini</name>
    <dbReference type="NCBI Taxonomy" id="2782349"/>
    <lineage>
        <taxon>Bacteria</taxon>
        <taxon>Pseudomonadati</taxon>
        <taxon>Bacteroidota</taxon>
        <taxon>Cytophagia</taxon>
        <taxon>Cytophagales</taxon>
        <taxon>Chryseotaleaceae</taxon>
        <taxon>Chryseosolibacter</taxon>
    </lineage>
</organism>
<evidence type="ECO:0000256" key="3">
    <source>
        <dbReference type="ARBA" id="ARBA00022448"/>
    </source>
</evidence>
<dbReference type="Pfam" id="PF00950">
    <property type="entry name" value="ABC-3"/>
    <property type="match status" value="1"/>
</dbReference>
<feature type="transmembrane region" description="Helical" evidence="9">
    <location>
        <begin position="6"/>
        <end position="26"/>
    </location>
</feature>
<dbReference type="EMBL" id="JAHESF010000006">
    <property type="protein sequence ID" value="MBT1696938.1"/>
    <property type="molecule type" value="Genomic_DNA"/>
</dbReference>
<dbReference type="RefSeq" id="WP_254162522.1">
    <property type="nucleotide sequence ID" value="NZ_JAHESF010000006.1"/>
</dbReference>
<dbReference type="PANTHER" id="PTHR30477">
    <property type="entry name" value="ABC-TRANSPORTER METAL-BINDING PROTEIN"/>
    <property type="match status" value="1"/>
</dbReference>
<gene>
    <name evidence="10" type="ORF">KK083_08645</name>
</gene>
<keyword evidence="5 8" id="KW-0812">Transmembrane</keyword>
<evidence type="ECO:0000256" key="7">
    <source>
        <dbReference type="ARBA" id="ARBA00023136"/>
    </source>
</evidence>
<proteinExistence type="inferred from homology"/>
<evidence type="ECO:0000256" key="8">
    <source>
        <dbReference type="RuleBase" id="RU003943"/>
    </source>
</evidence>
<dbReference type="SUPFAM" id="SSF81345">
    <property type="entry name" value="ABC transporter involved in vitamin B12 uptake, BtuC"/>
    <property type="match status" value="1"/>
</dbReference>
<evidence type="ECO:0000256" key="4">
    <source>
        <dbReference type="ARBA" id="ARBA00022475"/>
    </source>
</evidence>
<keyword evidence="4" id="KW-1003">Cell membrane</keyword>
<feature type="transmembrane region" description="Helical" evidence="9">
    <location>
        <begin position="143"/>
        <end position="162"/>
    </location>
</feature>
<evidence type="ECO:0000256" key="5">
    <source>
        <dbReference type="ARBA" id="ARBA00022692"/>
    </source>
</evidence>
<feature type="transmembrane region" description="Helical" evidence="9">
    <location>
        <begin position="174"/>
        <end position="198"/>
    </location>
</feature>
<reference evidence="10 11" key="1">
    <citation type="submission" date="2021-05" db="EMBL/GenBank/DDBJ databases">
        <title>A Polyphasic approach of four new species of the genus Ohtaekwangia: Ohtaekwangia histidinii sp. nov., Ohtaekwangia cretensis sp. nov., Ohtaekwangia indiensis sp. nov., Ohtaekwangia reichenbachii sp. nov. from diverse environment.</title>
        <authorList>
            <person name="Octaviana S."/>
        </authorList>
    </citation>
    <scope>NUCLEOTIDE SEQUENCE [LARGE SCALE GENOMIC DNA]</scope>
    <source>
        <strain evidence="10 11">PWU4</strain>
    </source>
</reference>
<comment type="subcellular location">
    <subcellularLocation>
        <location evidence="1 8">Cell membrane</location>
        <topology evidence="1 8">Multi-pass membrane protein</topology>
    </subcellularLocation>
</comment>
<feature type="transmembrane region" description="Helical" evidence="9">
    <location>
        <begin position="57"/>
        <end position="77"/>
    </location>
</feature>
<comment type="caution">
    <text evidence="10">The sequence shown here is derived from an EMBL/GenBank/DDBJ whole genome shotgun (WGS) entry which is preliminary data.</text>
</comment>
<keyword evidence="11" id="KW-1185">Reference proteome</keyword>
<name>A0AAP2GMF9_9BACT</name>
<evidence type="ECO:0000256" key="6">
    <source>
        <dbReference type="ARBA" id="ARBA00022989"/>
    </source>
</evidence>
<dbReference type="Gene3D" id="1.10.3470.10">
    <property type="entry name" value="ABC transporter involved in vitamin B12 uptake, BtuC"/>
    <property type="match status" value="1"/>
</dbReference>
<evidence type="ECO:0000313" key="11">
    <source>
        <dbReference type="Proteomes" id="UP001319200"/>
    </source>
</evidence>
<evidence type="ECO:0000313" key="10">
    <source>
        <dbReference type="EMBL" id="MBT1696938.1"/>
    </source>
</evidence>
<dbReference type="CDD" id="cd06550">
    <property type="entry name" value="TM_ABC_iron-siderophores_like"/>
    <property type="match status" value="1"/>
</dbReference>
<protein>
    <submittedName>
        <fullName evidence="10">Metal ABC transporter permease</fullName>
    </submittedName>
</protein>
<accession>A0AAP2GMF9</accession>
<comment type="similarity">
    <text evidence="2 8">Belongs to the ABC-3 integral membrane protein family.</text>
</comment>
<dbReference type="Proteomes" id="UP001319200">
    <property type="component" value="Unassembled WGS sequence"/>
</dbReference>
<feature type="transmembrane region" description="Helical" evidence="9">
    <location>
        <begin position="89"/>
        <end position="109"/>
    </location>
</feature>
<evidence type="ECO:0000256" key="1">
    <source>
        <dbReference type="ARBA" id="ARBA00004651"/>
    </source>
</evidence>
<dbReference type="InterPro" id="IPR001626">
    <property type="entry name" value="ABC_TroCD"/>
</dbReference>
<feature type="transmembrane region" description="Helical" evidence="9">
    <location>
        <begin position="204"/>
        <end position="223"/>
    </location>
</feature>
<dbReference type="GO" id="GO:0010043">
    <property type="term" value="P:response to zinc ion"/>
    <property type="evidence" value="ECO:0007669"/>
    <property type="project" value="TreeGrafter"/>
</dbReference>
<dbReference type="AlphaFoldDB" id="A0AAP2GMF9"/>
<keyword evidence="3 8" id="KW-0813">Transport</keyword>
<feature type="transmembrane region" description="Helical" evidence="9">
    <location>
        <begin position="230"/>
        <end position="249"/>
    </location>
</feature>